<sequence>MTYFAPSHTDANHASGTAGSEFDSTPTDDMATPGAGYHLRILFGPLTGVDILLPDTEVFFHVGDDVPSNVSSTDSSDSTPALVHATNVLYVPYPGQTDHFRLRLAAHAAEPTHDGEPSWRGHTVEFIGDKQVECKAFSHNAPLQHGVVAFAVKHVNEAWSDAVLNFAIRPEADDPEPGSANVTLPFGVDSRACRIWVLALLGILFVLGLTGLGYWQVQRYMASQHVANVASLLSNAPGHNTILPGRDGAVHVVSETEQGAEWDRQALLKASPVERAVVTSLEQERARLAQRLSSHGVRFVTVRLNAPTSPTLVVLDDEVPASDIGSLEQAMRRWVPYTITPCILRVSPTDIVQSARAMLDAVNAHYRIEPRPNGVTFDLLGSPTDTQLATLQDRVLQFSRSWGTHYVNFNIAMRSNRLNGKSYWDGEDRYILNRPDSWYFPQPLKGII</sequence>
<evidence type="ECO:0000256" key="1">
    <source>
        <dbReference type="SAM" id="MobiDB-lite"/>
    </source>
</evidence>
<organism evidence="3 4">
    <name type="scientific">Burkholderia ambifaria IOP40-10</name>
    <dbReference type="NCBI Taxonomy" id="396596"/>
    <lineage>
        <taxon>Bacteria</taxon>
        <taxon>Pseudomonadati</taxon>
        <taxon>Pseudomonadota</taxon>
        <taxon>Betaproteobacteria</taxon>
        <taxon>Burkholderiales</taxon>
        <taxon>Burkholderiaceae</taxon>
        <taxon>Burkholderia</taxon>
        <taxon>Burkholderia cepacia complex</taxon>
    </lineage>
</organism>
<keyword evidence="2" id="KW-1133">Transmembrane helix</keyword>
<dbReference type="NCBIfam" id="TIGR02554">
    <property type="entry name" value="PrgH"/>
    <property type="match status" value="1"/>
</dbReference>
<keyword evidence="2" id="KW-0472">Membrane</keyword>
<dbReference type="InterPro" id="IPR013387">
    <property type="entry name" value="T3SS_PrgH/EprH"/>
</dbReference>
<reference evidence="3 4" key="1">
    <citation type="submission" date="2008-03" db="EMBL/GenBank/DDBJ databases">
        <title>Sequencing of the draft genome and assembly of Burkholderia ambifaria IOP40-10.</title>
        <authorList>
            <consortium name="US DOE Joint Genome Institute (JGI-PGF)"/>
            <person name="Copeland A."/>
            <person name="Lucas S."/>
            <person name="Lapidus A."/>
            <person name="Glavina del Rio T."/>
            <person name="Dalin E."/>
            <person name="Tice H."/>
            <person name="Bruce D."/>
            <person name="Goodwin L."/>
            <person name="Pitluck S."/>
            <person name="Larimer F."/>
            <person name="Land M.L."/>
            <person name="Hauser L."/>
            <person name="Tiedje J."/>
            <person name="Richardson P."/>
        </authorList>
    </citation>
    <scope>NUCLEOTIDE SEQUENCE [LARGE SCALE GENOMIC DNA]</scope>
    <source>
        <strain evidence="3 4">IOP40-10</strain>
    </source>
</reference>
<proteinExistence type="predicted"/>
<dbReference type="Gene3D" id="3.30.70.1780">
    <property type="match status" value="1"/>
</dbReference>
<comment type="caution">
    <text evidence="3">The sequence shown here is derived from an EMBL/GenBank/DDBJ whole genome shotgun (WGS) entry which is preliminary data.</text>
</comment>
<dbReference type="AlphaFoldDB" id="B1FB87"/>
<dbReference type="Proteomes" id="UP000005463">
    <property type="component" value="Unassembled WGS sequence"/>
</dbReference>
<dbReference type="EMBL" id="ABLC01000018">
    <property type="protein sequence ID" value="EDT05169.1"/>
    <property type="molecule type" value="Genomic_DNA"/>
</dbReference>
<dbReference type="InterPro" id="IPR019029">
    <property type="entry name" value="T3SS_PrgH/EprH-like"/>
</dbReference>
<evidence type="ECO:0000256" key="2">
    <source>
        <dbReference type="SAM" id="Phobius"/>
    </source>
</evidence>
<gene>
    <name evidence="3" type="ORF">BamIOP4010DRAFT_1296</name>
</gene>
<dbReference type="PATRIC" id="fig|396596.7.peg.6604"/>
<dbReference type="RefSeq" id="WP_006750499.1">
    <property type="nucleotide sequence ID" value="NZ_ABLC01000018.1"/>
</dbReference>
<feature type="region of interest" description="Disordered" evidence="1">
    <location>
        <begin position="1"/>
        <end position="29"/>
    </location>
</feature>
<evidence type="ECO:0000313" key="4">
    <source>
        <dbReference type="Proteomes" id="UP000005463"/>
    </source>
</evidence>
<dbReference type="GO" id="GO:0016020">
    <property type="term" value="C:membrane"/>
    <property type="evidence" value="ECO:0007669"/>
    <property type="project" value="InterPro"/>
</dbReference>
<dbReference type="Gene3D" id="2.60.200.20">
    <property type="match status" value="1"/>
</dbReference>
<feature type="transmembrane region" description="Helical" evidence="2">
    <location>
        <begin position="195"/>
        <end position="215"/>
    </location>
</feature>
<accession>B1FB87</accession>
<dbReference type="Gene3D" id="3.30.70.1770">
    <property type="match status" value="1"/>
</dbReference>
<protein>
    <submittedName>
        <fullName evidence="3">Type III secretion system protein PrgH/EprH</fullName>
    </submittedName>
</protein>
<feature type="compositionally biased region" description="Polar residues" evidence="1">
    <location>
        <begin position="12"/>
        <end position="27"/>
    </location>
</feature>
<dbReference type="Pfam" id="PF09480">
    <property type="entry name" value="PrgH"/>
    <property type="match status" value="1"/>
</dbReference>
<keyword evidence="2" id="KW-0812">Transmembrane</keyword>
<name>B1FB87_9BURK</name>
<evidence type="ECO:0000313" key="3">
    <source>
        <dbReference type="EMBL" id="EDT05169.1"/>
    </source>
</evidence>